<comment type="caution">
    <text evidence="2">The sequence shown here is derived from an EMBL/GenBank/DDBJ whole genome shotgun (WGS) entry which is preliminary data.</text>
</comment>
<sequence>MLEGSGLGPNCPRVGEFIPFNFCESSDFVRQARGEGELPDPTRRLDNGEAVIRLPVKTAPAQLVPLPCLSKGGTFAALNRGASHRLRANVFARSHRSLGDSPGGAQARVPATRESQSHGGNTPRWGAGKWRRGPPASAPNPHSVDQALLARENPGRPQFGRRIASGGSAPGAHGSLARSGPPHAARASTGRDPGGSHTAIVCAYLPVGVRGPGPSSARIGRVHHVWSAFFFH</sequence>
<dbReference type="AlphaFoldDB" id="A0AAV7RUA2"/>
<feature type="compositionally biased region" description="Low complexity" evidence="1">
    <location>
        <begin position="164"/>
        <end position="177"/>
    </location>
</feature>
<dbReference type="Proteomes" id="UP001066276">
    <property type="component" value="Chromosome 5"/>
</dbReference>
<feature type="region of interest" description="Disordered" evidence="1">
    <location>
        <begin position="94"/>
        <end position="143"/>
    </location>
</feature>
<gene>
    <name evidence="2" type="ORF">NDU88_008309</name>
</gene>
<proteinExistence type="predicted"/>
<protein>
    <submittedName>
        <fullName evidence="2">Uncharacterized protein</fullName>
    </submittedName>
</protein>
<evidence type="ECO:0000313" key="2">
    <source>
        <dbReference type="EMBL" id="KAJ1155580.1"/>
    </source>
</evidence>
<name>A0AAV7RUA2_PLEWA</name>
<evidence type="ECO:0000256" key="1">
    <source>
        <dbReference type="SAM" id="MobiDB-lite"/>
    </source>
</evidence>
<organism evidence="2 3">
    <name type="scientific">Pleurodeles waltl</name>
    <name type="common">Iberian ribbed newt</name>
    <dbReference type="NCBI Taxonomy" id="8319"/>
    <lineage>
        <taxon>Eukaryota</taxon>
        <taxon>Metazoa</taxon>
        <taxon>Chordata</taxon>
        <taxon>Craniata</taxon>
        <taxon>Vertebrata</taxon>
        <taxon>Euteleostomi</taxon>
        <taxon>Amphibia</taxon>
        <taxon>Batrachia</taxon>
        <taxon>Caudata</taxon>
        <taxon>Salamandroidea</taxon>
        <taxon>Salamandridae</taxon>
        <taxon>Pleurodelinae</taxon>
        <taxon>Pleurodeles</taxon>
    </lineage>
</organism>
<reference evidence="2" key="1">
    <citation type="journal article" date="2022" name="bioRxiv">
        <title>Sequencing and chromosome-scale assembly of the giantPleurodeles waltlgenome.</title>
        <authorList>
            <person name="Brown T."/>
            <person name="Elewa A."/>
            <person name="Iarovenko S."/>
            <person name="Subramanian E."/>
            <person name="Araus A.J."/>
            <person name="Petzold A."/>
            <person name="Susuki M."/>
            <person name="Suzuki K.-i.T."/>
            <person name="Hayashi T."/>
            <person name="Toyoda A."/>
            <person name="Oliveira C."/>
            <person name="Osipova E."/>
            <person name="Leigh N.D."/>
            <person name="Simon A."/>
            <person name="Yun M.H."/>
        </authorList>
    </citation>
    <scope>NUCLEOTIDE SEQUENCE</scope>
    <source>
        <strain evidence="2">20211129_DDA</strain>
        <tissue evidence="2">Liver</tissue>
    </source>
</reference>
<accession>A0AAV7RUA2</accession>
<dbReference type="EMBL" id="JANPWB010000009">
    <property type="protein sequence ID" value="KAJ1155580.1"/>
    <property type="molecule type" value="Genomic_DNA"/>
</dbReference>
<keyword evidence="3" id="KW-1185">Reference proteome</keyword>
<evidence type="ECO:0000313" key="3">
    <source>
        <dbReference type="Proteomes" id="UP001066276"/>
    </source>
</evidence>
<feature type="region of interest" description="Disordered" evidence="1">
    <location>
        <begin position="155"/>
        <end position="195"/>
    </location>
</feature>